<reference evidence="2 3" key="1">
    <citation type="submission" date="2019-07" db="EMBL/GenBank/DDBJ databases">
        <title>Complete Genome Sequence of Leptotrichia hofstadii Strain JCM16775.</title>
        <authorList>
            <person name="Watanabe S."/>
            <person name="Cui L."/>
        </authorList>
    </citation>
    <scope>NUCLEOTIDE SEQUENCE [LARGE SCALE GENOMIC DNA]</scope>
    <source>
        <strain evidence="2 3">JCM16775</strain>
    </source>
</reference>
<sequence length="63" mass="7415">MRIKKILFISMFSLMCSVNSFTKPLFNENVTKELKETTINLFIGTSFEKNIKKKLEDIEKIKI</sequence>
<keyword evidence="1" id="KW-0732">Signal</keyword>
<feature type="signal peptide" evidence="1">
    <location>
        <begin position="1"/>
        <end position="22"/>
    </location>
</feature>
<dbReference type="Proteomes" id="UP000321892">
    <property type="component" value="Chromosome"/>
</dbReference>
<keyword evidence="3" id="KW-1185">Reference proteome</keyword>
<feature type="chain" id="PRO_5021698391" evidence="1">
    <location>
        <begin position="23"/>
        <end position="63"/>
    </location>
</feature>
<protein>
    <submittedName>
        <fullName evidence="2">Uncharacterized protein</fullName>
    </submittedName>
</protein>
<evidence type="ECO:0000256" key="1">
    <source>
        <dbReference type="SAM" id="SignalP"/>
    </source>
</evidence>
<dbReference type="EMBL" id="AP019823">
    <property type="protein sequence ID" value="BBM38610.1"/>
    <property type="molecule type" value="Genomic_DNA"/>
</dbReference>
<name>A0A510JH44_9FUSO</name>
<proteinExistence type="predicted"/>
<evidence type="ECO:0000313" key="2">
    <source>
        <dbReference type="EMBL" id="BBM38610.1"/>
    </source>
</evidence>
<gene>
    <name evidence="2" type="ORF">JCM16775_1319</name>
</gene>
<accession>A0A510JH44</accession>
<dbReference type="AlphaFoldDB" id="A0A510JH44"/>
<evidence type="ECO:0000313" key="3">
    <source>
        <dbReference type="Proteomes" id="UP000321892"/>
    </source>
</evidence>
<organism evidence="2 3">
    <name type="scientific">Leptotrichia hofstadii</name>
    <dbReference type="NCBI Taxonomy" id="157688"/>
    <lineage>
        <taxon>Bacteria</taxon>
        <taxon>Fusobacteriati</taxon>
        <taxon>Fusobacteriota</taxon>
        <taxon>Fusobacteriia</taxon>
        <taxon>Fusobacteriales</taxon>
        <taxon>Leptotrichiaceae</taxon>
        <taxon>Leptotrichia</taxon>
    </lineage>
</organism>
<dbReference type="RefSeq" id="WP_026746292.1">
    <property type="nucleotide sequence ID" value="NZ_AP019823.1"/>
</dbReference>
<dbReference type="KEGG" id="lhf:JCM16775_1319"/>